<accession>G8U0I5</accession>
<dbReference type="Pfam" id="PF12705">
    <property type="entry name" value="PDDEXK_1"/>
    <property type="match status" value="1"/>
</dbReference>
<evidence type="ECO:0000256" key="2">
    <source>
        <dbReference type="ARBA" id="ARBA00022763"/>
    </source>
</evidence>
<dbReference type="GO" id="GO:0006281">
    <property type="term" value="P:DNA repair"/>
    <property type="evidence" value="ECO:0007669"/>
    <property type="project" value="UniProtKB-KW"/>
</dbReference>
<dbReference type="GO" id="GO:0005524">
    <property type="term" value="F:ATP binding"/>
    <property type="evidence" value="ECO:0007669"/>
    <property type="project" value="UniProtKB-KW"/>
</dbReference>
<keyword evidence="3" id="KW-0378">Hydrolase</keyword>
<evidence type="ECO:0000256" key="1">
    <source>
        <dbReference type="ARBA" id="ARBA00022741"/>
    </source>
</evidence>
<evidence type="ECO:0000256" key="4">
    <source>
        <dbReference type="ARBA" id="ARBA00022806"/>
    </source>
</evidence>
<evidence type="ECO:0000256" key="6">
    <source>
        <dbReference type="ARBA" id="ARBA00023125"/>
    </source>
</evidence>
<evidence type="ECO:0000256" key="5">
    <source>
        <dbReference type="ARBA" id="ARBA00022840"/>
    </source>
</evidence>
<proteinExistence type="predicted"/>
<evidence type="ECO:0000313" key="10">
    <source>
        <dbReference type="Proteomes" id="UP000005439"/>
    </source>
</evidence>
<sequence>MAITGENARKKRRPKTFSPSLAGHCLRYATMEMLGFGRALDEETRDAMSQGSRRHKAFQAELGARFPMAKAEVALKDDVWGVSGRLDVLLETARGPEIIEYKTVGGDIFDVIQSTGPLVSHWAQLQLYLAVSAIEHGLLVVENRARDGRVWYRGRRDPAWEAWLKERIQRVNQAVATRRLPSREISFRCLSCDRWQRCFPTEEARQHAVEEHPAWEPVPPVPPIRYDHVSHEDEPGAEFLA</sequence>
<dbReference type="Gene3D" id="3.90.320.10">
    <property type="match status" value="1"/>
</dbReference>
<keyword evidence="1" id="KW-0547">Nucleotide-binding</keyword>
<protein>
    <recommendedName>
        <fullName evidence="8">PD-(D/E)XK endonuclease-like domain-containing protein</fullName>
    </recommendedName>
</protein>
<dbReference type="KEGG" id="sap:Sulac_0700"/>
<dbReference type="InterPro" id="IPR011604">
    <property type="entry name" value="PDDEXK-like_dom_sf"/>
</dbReference>
<reference evidence="9 10" key="2">
    <citation type="journal article" date="2012" name="Stand. Genomic Sci.">
        <title>Complete genome sequence of the moderately thermophilic mineral-sulfide-oxidizing firmicute Sulfobacillus acidophilus type strain (NAL(T)).</title>
        <authorList>
            <person name="Anderson I."/>
            <person name="Chertkov O."/>
            <person name="Chen A."/>
            <person name="Saunders E."/>
            <person name="Lapidus A."/>
            <person name="Nolan M."/>
            <person name="Lucas S."/>
            <person name="Hammon N."/>
            <person name="Deshpande S."/>
            <person name="Cheng J.F."/>
            <person name="Han C."/>
            <person name="Tapia R."/>
            <person name="Goodwin L.A."/>
            <person name="Pitluck S."/>
            <person name="Liolios K."/>
            <person name="Pagani I."/>
            <person name="Ivanova N."/>
            <person name="Mikhailova N."/>
            <person name="Pati A."/>
            <person name="Palaniappan K."/>
            <person name="Land M."/>
            <person name="Pan C."/>
            <person name="Rohde M."/>
            <person name="Pukall R."/>
            <person name="Goker M."/>
            <person name="Detter J.C."/>
            <person name="Woyke T."/>
            <person name="Bristow J."/>
            <person name="Eisen J.A."/>
            <person name="Markowitz V."/>
            <person name="Hugenholtz P."/>
            <person name="Kyrpides N.C."/>
            <person name="Klenk H.P."/>
            <person name="Mavromatis K."/>
        </authorList>
    </citation>
    <scope>NUCLEOTIDE SEQUENCE [LARGE SCALE GENOMIC DNA]</scope>
    <source>
        <strain evidence="10">ATCC 700253 / DSM 10332 / NAL</strain>
    </source>
</reference>
<dbReference type="Proteomes" id="UP000005439">
    <property type="component" value="Chromosome"/>
</dbReference>
<evidence type="ECO:0000313" key="9">
    <source>
        <dbReference type="EMBL" id="AEW04207.1"/>
    </source>
</evidence>
<gene>
    <name evidence="9" type="ordered locus">Sulac_0700</name>
</gene>
<keyword evidence="7" id="KW-0234">DNA repair</keyword>
<reference evidence="10" key="1">
    <citation type="submission" date="2011-12" db="EMBL/GenBank/DDBJ databases">
        <title>The complete genome of chromosome of Sulfobacillus acidophilus DSM 10332.</title>
        <authorList>
            <person name="Lucas S."/>
            <person name="Han J."/>
            <person name="Lapidus A."/>
            <person name="Bruce D."/>
            <person name="Goodwin L."/>
            <person name="Pitluck S."/>
            <person name="Peters L."/>
            <person name="Kyrpides N."/>
            <person name="Mavromatis K."/>
            <person name="Ivanova N."/>
            <person name="Mikhailova N."/>
            <person name="Chertkov O."/>
            <person name="Saunders E."/>
            <person name="Detter J.C."/>
            <person name="Tapia R."/>
            <person name="Han C."/>
            <person name="Land M."/>
            <person name="Hauser L."/>
            <person name="Markowitz V."/>
            <person name="Cheng J.-F."/>
            <person name="Hugenholtz P."/>
            <person name="Woyke T."/>
            <person name="Wu D."/>
            <person name="Pukall R."/>
            <person name="Gehrich-Schroeter G."/>
            <person name="Schneider S."/>
            <person name="Klenk H.-P."/>
            <person name="Eisen J.A."/>
        </authorList>
    </citation>
    <scope>NUCLEOTIDE SEQUENCE [LARGE SCALE GENOMIC DNA]</scope>
    <source>
        <strain evidence="10">ATCC 700253 / DSM 10332 / NAL</strain>
    </source>
</reference>
<keyword evidence="4" id="KW-0347">Helicase</keyword>
<keyword evidence="6" id="KW-0238">DNA-binding</keyword>
<keyword evidence="5" id="KW-0067">ATP-binding</keyword>
<dbReference type="AlphaFoldDB" id="G8U0I5"/>
<feature type="domain" description="PD-(D/E)XK endonuclease-like" evidence="8">
    <location>
        <begin position="39"/>
        <end position="198"/>
    </location>
</feature>
<dbReference type="EMBL" id="CP003179">
    <property type="protein sequence ID" value="AEW04207.1"/>
    <property type="molecule type" value="Genomic_DNA"/>
</dbReference>
<evidence type="ECO:0000256" key="3">
    <source>
        <dbReference type="ARBA" id="ARBA00022801"/>
    </source>
</evidence>
<dbReference type="PATRIC" id="fig|679936.5.peg.750"/>
<organism evidence="9 10">
    <name type="scientific">Sulfobacillus acidophilus (strain ATCC 700253 / DSM 10332 / NAL)</name>
    <dbReference type="NCBI Taxonomy" id="679936"/>
    <lineage>
        <taxon>Bacteria</taxon>
        <taxon>Bacillati</taxon>
        <taxon>Bacillota</taxon>
        <taxon>Clostridia</taxon>
        <taxon>Eubacteriales</taxon>
        <taxon>Clostridiales Family XVII. Incertae Sedis</taxon>
        <taxon>Sulfobacillus</taxon>
    </lineage>
</organism>
<dbReference type="GO" id="GO:0016787">
    <property type="term" value="F:hydrolase activity"/>
    <property type="evidence" value="ECO:0007669"/>
    <property type="project" value="UniProtKB-KW"/>
</dbReference>
<name>G8U0I5_SULAD</name>
<dbReference type="InterPro" id="IPR038726">
    <property type="entry name" value="PDDEXK_AddAB-type"/>
</dbReference>
<dbReference type="HOGENOM" id="CLU_1151323_0_0_9"/>
<dbReference type="GO" id="GO:0003677">
    <property type="term" value="F:DNA binding"/>
    <property type="evidence" value="ECO:0007669"/>
    <property type="project" value="UniProtKB-KW"/>
</dbReference>
<dbReference type="GO" id="GO:0004386">
    <property type="term" value="F:helicase activity"/>
    <property type="evidence" value="ECO:0007669"/>
    <property type="project" value="UniProtKB-KW"/>
</dbReference>
<dbReference type="STRING" id="679936.Sulac_0700"/>
<keyword evidence="10" id="KW-1185">Reference proteome</keyword>
<evidence type="ECO:0000256" key="7">
    <source>
        <dbReference type="ARBA" id="ARBA00023204"/>
    </source>
</evidence>
<keyword evidence="2" id="KW-0227">DNA damage</keyword>
<evidence type="ECO:0000259" key="8">
    <source>
        <dbReference type="Pfam" id="PF12705"/>
    </source>
</evidence>